<dbReference type="AlphaFoldDB" id="A0A928DR78"/>
<proteinExistence type="predicted"/>
<feature type="signal peptide" evidence="1">
    <location>
        <begin position="1"/>
        <end position="19"/>
    </location>
</feature>
<sequence length="300" mass="34447">MKKTFILIFLTFISINVSAQGNIGKNIWNGIKQIAAPNATGRAFALQVERRVAEATIRQTIGAQTYAQGLQHAHQGLFTSRDELLKELGAYPSVEKMAEVDYINKKVSLKVLTHRIGRKFVEAQEDLIKVGGWVYKNNYQQELQLDNVGLNKVKKELEKAGFVRLLEHGEMLAERYEVLAPLLDRASLLNMQKISLEQMAVYSYLNDIVKQSYQHVQELKRELPADFATTSERNLSSHFSFLRMREATLQLNRNLLDLLVFVREENIMELNQLRQGHGDLPSRLLPAWKNFLEIYGYIEP</sequence>
<protein>
    <submittedName>
        <fullName evidence="2">Uncharacterized protein</fullName>
    </submittedName>
</protein>
<reference evidence="2" key="1">
    <citation type="submission" date="2019-04" db="EMBL/GenBank/DDBJ databases">
        <title>Evolution of Biomass-Degrading Anaerobic Consortia Revealed by Metagenomics.</title>
        <authorList>
            <person name="Peng X."/>
        </authorList>
    </citation>
    <scope>NUCLEOTIDE SEQUENCE</scope>
    <source>
        <strain evidence="2">SIG66</strain>
    </source>
</reference>
<dbReference type="Proteomes" id="UP000725649">
    <property type="component" value="Unassembled WGS sequence"/>
</dbReference>
<dbReference type="EMBL" id="SUVG01000007">
    <property type="protein sequence ID" value="MBE6421671.1"/>
    <property type="molecule type" value="Genomic_DNA"/>
</dbReference>
<gene>
    <name evidence="2" type="ORF">E7027_06070</name>
</gene>
<evidence type="ECO:0000313" key="3">
    <source>
        <dbReference type="Proteomes" id="UP000725649"/>
    </source>
</evidence>
<feature type="chain" id="PRO_5037894409" evidence="1">
    <location>
        <begin position="20"/>
        <end position="300"/>
    </location>
</feature>
<evidence type="ECO:0000313" key="2">
    <source>
        <dbReference type="EMBL" id="MBE6421671.1"/>
    </source>
</evidence>
<keyword evidence="1" id="KW-0732">Signal</keyword>
<name>A0A928DR78_9BACT</name>
<comment type="caution">
    <text evidence="2">The sequence shown here is derived from an EMBL/GenBank/DDBJ whole genome shotgun (WGS) entry which is preliminary data.</text>
</comment>
<accession>A0A928DR78</accession>
<organism evidence="2 3">
    <name type="scientific">Candidatus Avelusimicrobium gallicola</name>
    <dbReference type="NCBI Taxonomy" id="2562704"/>
    <lineage>
        <taxon>Bacteria</taxon>
        <taxon>Pseudomonadati</taxon>
        <taxon>Elusimicrobiota</taxon>
        <taxon>Elusimicrobia</taxon>
        <taxon>Elusimicrobiales</taxon>
        <taxon>Elusimicrobiaceae</taxon>
        <taxon>Candidatus Avelusimicrobium</taxon>
    </lineage>
</organism>
<evidence type="ECO:0000256" key="1">
    <source>
        <dbReference type="SAM" id="SignalP"/>
    </source>
</evidence>